<dbReference type="InterPro" id="IPR000182">
    <property type="entry name" value="GNAT_dom"/>
</dbReference>
<evidence type="ECO:0000313" key="2">
    <source>
        <dbReference type="EMBL" id="EAY30332.1"/>
    </source>
</evidence>
<comment type="caution">
    <text evidence="2">The sequence shown here is derived from an EMBL/GenBank/DDBJ whole genome shotgun (WGS) entry which is preliminary data.</text>
</comment>
<protein>
    <submittedName>
        <fullName evidence="2">Acetyltransferase</fullName>
    </submittedName>
</protein>
<gene>
    <name evidence="2" type="ORF">M23134_08161</name>
</gene>
<organism evidence="2 3">
    <name type="scientific">Microscilla marina ATCC 23134</name>
    <dbReference type="NCBI Taxonomy" id="313606"/>
    <lineage>
        <taxon>Bacteria</taxon>
        <taxon>Pseudomonadati</taxon>
        <taxon>Bacteroidota</taxon>
        <taxon>Cytophagia</taxon>
        <taxon>Cytophagales</taxon>
        <taxon>Microscillaceae</taxon>
        <taxon>Microscilla</taxon>
    </lineage>
</organism>
<dbReference type="eggNOG" id="COG1670">
    <property type="taxonomic scope" value="Bacteria"/>
</dbReference>
<keyword evidence="2" id="KW-0808">Transferase</keyword>
<dbReference type="Pfam" id="PF13302">
    <property type="entry name" value="Acetyltransf_3"/>
    <property type="match status" value="1"/>
</dbReference>
<sequence length="221" mass="25580">MRLFLNIRIVEHFSNEWFENNLQKTLVCVTIHSLDHKNKIMNNDTPNRETILQSDEVILRVLTSSDVPDIARLMNNKNIWDNVRDYIPHPYTEQDGQAFVDATQTENPPLTFAITHQEALCGVIGLVRLVNEQRHVAELGYWLGEPYWGKNIMTKALKLTTDYAFQQLGIIRLQTIVFEYNTGSMRVLEKCGYTREAVCKKAIIKNENIWDAHTFALVQSD</sequence>
<dbReference type="AlphaFoldDB" id="A1ZH63"/>
<accession>A1ZH63</accession>
<dbReference type="EMBL" id="AAWS01000007">
    <property type="protein sequence ID" value="EAY30332.1"/>
    <property type="molecule type" value="Genomic_DNA"/>
</dbReference>
<dbReference type="PANTHER" id="PTHR43328">
    <property type="entry name" value="ACETYLTRANSFERASE-RELATED"/>
    <property type="match status" value="1"/>
</dbReference>
<dbReference type="InterPro" id="IPR016181">
    <property type="entry name" value="Acyl_CoA_acyltransferase"/>
</dbReference>
<name>A1ZH63_MICM2</name>
<dbReference type="PROSITE" id="PS51186">
    <property type="entry name" value="GNAT"/>
    <property type="match status" value="1"/>
</dbReference>
<evidence type="ECO:0000259" key="1">
    <source>
        <dbReference type="PROSITE" id="PS51186"/>
    </source>
</evidence>
<proteinExistence type="predicted"/>
<dbReference type="Gene3D" id="3.40.630.30">
    <property type="match status" value="1"/>
</dbReference>
<feature type="domain" description="N-acetyltransferase" evidence="1">
    <location>
        <begin position="57"/>
        <end position="216"/>
    </location>
</feature>
<dbReference type="Proteomes" id="UP000004095">
    <property type="component" value="Unassembled WGS sequence"/>
</dbReference>
<reference evidence="2 3" key="1">
    <citation type="submission" date="2007-01" db="EMBL/GenBank/DDBJ databases">
        <authorList>
            <person name="Haygood M."/>
            <person name="Podell S."/>
            <person name="Anderson C."/>
            <person name="Hopkinson B."/>
            <person name="Roe K."/>
            <person name="Barbeau K."/>
            <person name="Gaasterland T."/>
            <person name="Ferriera S."/>
            <person name="Johnson J."/>
            <person name="Kravitz S."/>
            <person name="Beeson K."/>
            <person name="Sutton G."/>
            <person name="Rogers Y.-H."/>
            <person name="Friedman R."/>
            <person name="Frazier M."/>
            <person name="Venter J.C."/>
        </authorList>
    </citation>
    <scope>NUCLEOTIDE SEQUENCE [LARGE SCALE GENOMIC DNA]</scope>
    <source>
        <strain evidence="2 3">ATCC 23134</strain>
    </source>
</reference>
<dbReference type="PANTHER" id="PTHR43328:SF1">
    <property type="entry name" value="N-ACETYLTRANSFERASE DOMAIN-CONTAINING PROTEIN"/>
    <property type="match status" value="1"/>
</dbReference>
<dbReference type="SUPFAM" id="SSF55729">
    <property type="entry name" value="Acyl-CoA N-acyltransferases (Nat)"/>
    <property type="match status" value="1"/>
</dbReference>
<keyword evidence="3" id="KW-1185">Reference proteome</keyword>
<dbReference type="GO" id="GO:0016747">
    <property type="term" value="F:acyltransferase activity, transferring groups other than amino-acyl groups"/>
    <property type="evidence" value="ECO:0007669"/>
    <property type="project" value="InterPro"/>
</dbReference>
<evidence type="ECO:0000313" key="3">
    <source>
        <dbReference type="Proteomes" id="UP000004095"/>
    </source>
</evidence>